<dbReference type="Pfam" id="PF00364">
    <property type="entry name" value="Biotin_lipoyl"/>
    <property type="match status" value="1"/>
</dbReference>
<feature type="domain" description="Lipoyl-binding" evidence="11">
    <location>
        <begin position="2"/>
        <end position="77"/>
    </location>
</feature>
<evidence type="ECO:0000256" key="4">
    <source>
        <dbReference type="ARBA" id="ARBA00022679"/>
    </source>
</evidence>
<dbReference type="SUPFAM" id="SSF52777">
    <property type="entry name" value="CoA-dependent acyltransferases"/>
    <property type="match status" value="1"/>
</dbReference>
<dbReference type="AlphaFoldDB" id="A0A2T4KLY6"/>
<evidence type="ECO:0000256" key="1">
    <source>
        <dbReference type="ARBA" id="ARBA00001938"/>
    </source>
</evidence>
<dbReference type="Gene3D" id="2.40.50.100">
    <property type="match status" value="1"/>
</dbReference>
<comment type="cofactor">
    <cofactor evidence="1 9">
        <name>(R)-lipoate</name>
        <dbReference type="ChEBI" id="CHEBI:83088"/>
    </cofactor>
</comment>
<protein>
    <recommendedName>
        <fullName evidence="9">Dihydrolipoamide acetyltransferase component of pyruvate dehydrogenase complex</fullName>
        <ecNumber evidence="9">2.3.1.-</ecNumber>
    </recommendedName>
</protein>
<feature type="region of interest" description="Disordered" evidence="10">
    <location>
        <begin position="75"/>
        <end position="145"/>
    </location>
</feature>
<dbReference type="InterPro" id="IPR001078">
    <property type="entry name" value="2-oxoacid_DH_actylTfrase"/>
</dbReference>
<dbReference type="PANTHER" id="PTHR43178:SF5">
    <property type="entry name" value="LIPOAMIDE ACYLTRANSFERASE COMPONENT OF BRANCHED-CHAIN ALPHA-KETO ACID DEHYDROGENASE COMPLEX, MITOCHONDRIAL"/>
    <property type="match status" value="1"/>
</dbReference>
<reference evidence="13 14" key="1">
    <citation type="journal article" date="2016" name="Front. Microbiol.">
        <title>Comprehensive Phylogenetic Analysis of Bovine Non-aureus Staphylococci Species Based on Whole-Genome Sequencing.</title>
        <authorList>
            <person name="Naushad S."/>
            <person name="Barkema H.W."/>
            <person name="Luby C."/>
            <person name="Condas L.A."/>
            <person name="Nobrega D.B."/>
            <person name="Carson D.A."/>
            <person name="De Buck J."/>
        </authorList>
    </citation>
    <scope>NUCLEOTIDE SEQUENCE [LARGE SCALE GENOMIC DNA]</scope>
    <source>
        <strain evidence="13 14">SNUC 4143</strain>
    </source>
</reference>
<dbReference type="PROSITE" id="PS50968">
    <property type="entry name" value="BIOTINYL_LIPOYL"/>
    <property type="match status" value="1"/>
</dbReference>
<evidence type="ECO:0000256" key="2">
    <source>
        <dbReference type="ARBA" id="ARBA00007317"/>
    </source>
</evidence>
<comment type="similarity">
    <text evidence="2 9">Belongs to the 2-oxoacid dehydrogenase family.</text>
</comment>
<dbReference type="InterPro" id="IPR000089">
    <property type="entry name" value="Biotin_lipoyl"/>
</dbReference>
<dbReference type="EC" id="2.3.1.-" evidence="9"/>
<evidence type="ECO:0000256" key="10">
    <source>
        <dbReference type="SAM" id="MobiDB-lite"/>
    </source>
</evidence>
<dbReference type="GO" id="GO:0004742">
    <property type="term" value="F:dihydrolipoyllysine-residue acetyltransferase activity"/>
    <property type="evidence" value="ECO:0007669"/>
    <property type="project" value="UniProtKB-EC"/>
</dbReference>
<dbReference type="GO" id="GO:0005737">
    <property type="term" value="C:cytoplasm"/>
    <property type="evidence" value="ECO:0007669"/>
    <property type="project" value="TreeGrafter"/>
</dbReference>
<feature type="compositionally biased region" description="Basic and acidic residues" evidence="10">
    <location>
        <begin position="94"/>
        <end position="124"/>
    </location>
</feature>
<dbReference type="Pfam" id="PF00198">
    <property type="entry name" value="2-oxoacid_dh"/>
    <property type="match status" value="1"/>
</dbReference>
<dbReference type="SUPFAM" id="SSF51230">
    <property type="entry name" value="Single hybrid motif"/>
    <property type="match status" value="1"/>
</dbReference>
<keyword evidence="6 9" id="KW-0012">Acyltransferase</keyword>
<comment type="function">
    <text evidence="7">The pyruvate dehydrogenase complex catalyzes the overall conversion of pyruvate to acetyl-CoA and CO(2). It contains multiple copies of three enzymatic components: pyruvate dehydrogenase (E1), dihydrolipoamide acetyltransferase (E2) and lipoamide dehydrogenase (E3).</text>
</comment>
<feature type="compositionally biased region" description="Polar residues" evidence="10">
    <location>
        <begin position="125"/>
        <end position="134"/>
    </location>
</feature>
<dbReference type="GO" id="GO:0031405">
    <property type="term" value="F:lipoic acid binding"/>
    <property type="evidence" value="ECO:0007669"/>
    <property type="project" value="TreeGrafter"/>
</dbReference>
<evidence type="ECO:0000256" key="8">
    <source>
        <dbReference type="ARBA" id="ARBA00048370"/>
    </source>
</evidence>
<dbReference type="SUPFAM" id="SSF47005">
    <property type="entry name" value="Peripheral subunit-binding domain of 2-oxo acid dehydrogenase complex"/>
    <property type="match status" value="1"/>
</dbReference>
<evidence type="ECO:0000256" key="3">
    <source>
        <dbReference type="ARBA" id="ARBA00011484"/>
    </source>
</evidence>
<dbReference type="InterPro" id="IPR011053">
    <property type="entry name" value="Single_hybrid_motif"/>
</dbReference>
<comment type="subunit">
    <text evidence="3">Forms a 24-polypeptide structural core with octahedral symmetry.</text>
</comment>
<comment type="catalytic activity">
    <reaction evidence="8">
        <text>N(6)-[(R)-dihydrolipoyl]-L-lysyl-[protein] + acetyl-CoA = N(6)-[(R)-S(8)-acetyldihydrolipoyl]-L-lysyl-[protein] + CoA</text>
        <dbReference type="Rhea" id="RHEA:17017"/>
        <dbReference type="Rhea" id="RHEA-COMP:10475"/>
        <dbReference type="Rhea" id="RHEA-COMP:10478"/>
        <dbReference type="ChEBI" id="CHEBI:57287"/>
        <dbReference type="ChEBI" id="CHEBI:57288"/>
        <dbReference type="ChEBI" id="CHEBI:83100"/>
        <dbReference type="ChEBI" id="CHEBI:83111"/>
        <dbReference type="EC" id="2.3.1.12"/>
    </reaction>
</comment>
<dbReference type="InterPro" id="IPR004167">
    <property type="entry name" value="PSBD"/>
</dbReference>
<feature type="compositionally biased region" description="Acidic residues" evidence="10">
    <location>
        <begin position="78"/>
        <end position="93"/>
    </location>
</feature>
<dbReference type="Gene3D" id="4.10.320.10">
    <property type="entry name" value="E3-binding domain"/>
    <property type="match status" value="1"/>
</dbReference>
<evidence type="ECO:0000256" key="7">
    <source>
        <dbReference type="ARBA" id="ARBA00025211"/>
    </source>
</evidence>
<dbReference type="InterPro" id="IPR036625">
    <property type="entry name" value="E3-bd_dom_sf"/>
</dbReference>
<dbReference type="EMBL" id="PYZH01000029">
    <property type="protein sequence ID" value="PTF15667.1"/>
    <property type="molecule type" value="Genomic_DNA"/>
</dbReference>
<evidence type="ECO:0000313" key="13">
    <source>
        <dbReference type="EMBL" id="PTF15667.1"/>
    </source>
</evidence>
<dbReference type="PROSITE" id="PS51826">
    <property type="entry name" value="PSBD"/>
    <property type="match status" value="1"/>
</dbReference>
<accession>A0A2T4KLY6</accession>
<dbReference type="PANTHER" id="PTHR43178">
    <property type="entry name" value="DIHYDROLIPOAMIDE ACETYLTRANSFERASE COMPONENT OF PYRUVATE DEHYDROGENASE COMPLEX"/>
    <property type="match status" value="1"/>
</dbReference>
<comment type="caution">
    <text evidence="13">The sequence shown here is derived from an EMBL/GenBank/DDBJ whole genome shotgun (WGS) entry which is preliminary data.</text>
</comment>
<dbReference type="Pfam" id="PF02817">
    <property type="entry name" value="E3_binding"/>
    <property type="match status" value="1"/>
</dbReference>
<name>A0A2T4KLY6_9STAP</name>
<dbReference type="Proteomes" id="UP000243350">
    <property type="component" value="Unassembled WGS sequence"/>
</dbReference>
<gene>
    <name evidence="13" type="ORF">BUY48_06100</name>
</gene>
<keyword evidence="5 9" id="KW-0450">Lipoyl</keyword>
<feature type="region of interest" description="Disordered" evidence="10">
    <location>
        <begin position="184"/>
        <end position="212"/>
    </location>
</feature>
<dbReference type="InterPro" id="IPR023213">
    <property type="entry name" value="CAT-like_dom_sf"/>
</dbReference>
<evidence type="ECO:0000259" key="12">
    <source>
        <dbReference type="PROSITE" id="PS51826"/>
    </source>
</evidence>
<feature type="domain" description="Peripheral subunit-binding (PSBD)" evidence="12">
    <location>
        <begin position="140"/>
        <end position="177"/>
    </location>
</feature>
<sequence length="436" mass="47361">MSENIIMPKLGMTMKEGTVEEWFKAEGDTVEEGESIVTISSEKLTQDVEAPASGTLLEIKVQAGDEAKVKAVLGVIGEEGESTGDNEVTDTEEETSKPTQSEDKQQDDPDKDEDKDTNSDKQHSTESASNQGHTEGQRIFTSPLARKMAEEKDLDITRIKGTGGNQRITKLDIQRVADQGYDYEGSETSEVAPETTGRQTASGFDSTNIGEGLNPMRKRIAQNMRQSLAETAQLTLHRKVDADRLLDFKARLSTELADANQEIKLTVTALLAKAIVLALKEYGAMNARYENGELTEYEDVHLGVATSLDEGLMVPVIQQADTKSIGALAKEIKAAAEAVRDGNTNDVQLQGATFTITNMGTSDIEYFTPILNRGETGILGVGALSKEVVLEADSVKQVSRIPLSLTFDHQILDGASAADFLKVLAKYIENPYLLIL</sequence>
<organism evidence="13 14">
    <name type="scientific">Staphylococcus devriesei</name>
    <dbReference type="NCBI Taxonomy" id="586733"/>
    <lineage>
        <taxon>Bacteria</taxon>
        <taxon>Bacillati</taxon>
        <taxon>Bacillota</taxon>
        <taxon>Bacilli</taxon>
        <taxon>Bacillales</taxon>
        <taxon>Staphylococcaceae</taxon>
        <taxon>Staphylococcus</taxon>
    </lineage>
</organism>
<dbReference type="CDD" id="cd06849">
    <property type="entry name" value="lipoyl_domain"/>
    <property type="match status" value="1"/>
</dbReference>
<dbReference type="InterPro" id="IPR050743">
    <property type="entry name" value="2-oxoacid_DH_E2_comp"/>
</dbReference>
<dbReference type="Gene3D" id="3.30.559.10">
    <property type="entry name" value="Chloramphenicol acetyltransferase-like domain"/>
    <property type="match status" value="1"/>
</dbReference>
<keyword evidence="4 9" id="KW-0808">Transferase</keyword>
<evidence type="ECO:0000256" key="6">
    <source>
        <dbReference type="ARBA" id="ARBA00023315"/>
    </source>
</evidence>
<evidence type="ECO:0000313" key="14">
    <source>
        <dbReference type="Proteomes" id="UP000243350"/>
    </source>
</evidence>
<evidence type="ECO:0000256" key="9">
    <source>
        <dbReference type="RuleBase" id="RU003423"/>
    </source>
</evidence>
<proteinExistence type="inferred from homology"/>
<evidence type="ECO:0000259" key="11">
    <source>
        <dbReference type="PROSITE" id="PS50968"/>
    </source>
</evidence>
<evidence type="ECO:0000256" key="5">
    <source>
        <dbReference type="ARBA" id="ARBA00022823"/>
    </source>
</evidence>
<feature type="compositionally biased region" description="Polar residues" evidence="10">
    <location>
        <begin position="196"/>
        <end position="209"/>
    </location>
</feature>